<reference evidence="1" key="1">
    <citation type="submission" date="2022-01" db="EMBL/GenBank/DDBJ databases">
        <title>Genome Sequence Resource for Two Populations of Ditylenchus destructor, the Migratory Endoparasitic Phytonematode.</title>
        <authorList>
            <person name="Zhang H."/>
            <person name="Lin R."/>
            <person name="Xie B."/>
        </authorList>
    </citation>
    <scope>NUCLEOTIDE SEQUENCE</scope>
    <source>
        <strain evidence="1">BazhouSP</strain>
    </source>
</reference>
<proteinExistence type="predicted"/>
<organism evidence="1 2">
    <name type="scientific">Ditylenchus destructor</name>
    <dbReference type="NCBI Taxonomy" id="166010"/>
    <lineage>
        <taxon>Eukaryota</taxon>
        <taxon>Metazoa</taxon>
        <taxon>Ecdysozoa</taxon>
        <taxon>Nematoda</taxon>
        <taxon>Chromadorea</taxon>
        <taxon>Rhabditida</taxon>
        <taxon>Tylenchina</taxon>
        <taxon>Tylenchomorpha</taxon>
        <taxon>Sphaerularioidea</taxon>
        <taxon>Anguinidae</taxon>
        <taxon>Anguininae</taxon>
        <taxon>Ditylenchus</taxon>
    </lineage>
</organism>
<gene>
    <name evidence="1" type="ORF">DdX_17061</name>
</gene>
<dbReference type="Proteomes" id="UP001201812">
    <property type="component" value="Unassembled WGS sequence"/>
</dbReference>
<dbReference type="AlphaFoldDB" id="A0AAD4QZH3"/>
<accession>A0AAD4QZH3</accession>
<keyword evidence="2" id="KW-1185">Reference proteome</keyword>
<dbReference type="EMBL" id="JAKKPZ010000164">
    <property type="protein sequence ID" value="KAI1699860.1"/>
    <property type="molecule type" value="Genomic_DNA"/>
</dbReference>
<evidence type="ECO:0000313" key="2">
    <source>
        <dbReference type="Proteomes" id="UP001201812"/>
    </source>
</evidence>
<comment type="caution">
    <text evidence="1">The sequence shown here is derived from an EMBL/GenBank/DDBJ whole genome shotgun (WGS) entry which is preliminary data.</text>
</comment>
<evidence type="ECO:0000313" key="1">
    <source>
        <dbReference type="EMBL" id="KAI1699860.1"/>
    </source>
</evidence>
<sequence>MTNDDKEYSPGSPICNFVIENGSEGTPKCIIRILSYNDATLDDDNGPFSGKNKESAQVELRNGKVNWLQI</sequence>
<name>A0AAD4QZH3_9BILA</name>
<protein>
    <submittedName>
        <fullName evidence="1">Uncharacterized protein</fullName>
    </submittedName>
</protein>